<accession>A0A4V2P984</accession>
<evidence type="ECO:0000313" key="2">
    <source>
        <dbReference type="EMBL" id="TCJ88675.1"/>
    </source>
</evidence>
<proteinExistence type="predicted"/>
<gene>
    <name evidence="2" type="ORF">EV695_0533</name>
</gene>
<sequence>MKTASKVTGFTLASAAAALLLAGCSTGGDSAKSASMSKDKKMADVKCAGINSCKGTSACATATSACKGLNSCKGQGWVKASATDCADKGGKVLGQA</sequence>
<dbReference type="PROSITE" id="PS51257">
    <property type="entry name" value="PROKAR_LIPOPROTEIN"/>
    <property type="match status" value="1"/>
</dbReference>
<dbReference type="RefSeq" id="WP_131904356.1">
    <property type="nucleotide sequence ID" value="NZ_BAAAFU010000008.1"/>
</dbReference>
<evidence type="ECO:0000256" key="1">
    <source>
        <dbReference type="SAM" id="SignalP"/>
    </source>
</evidence>
<dbReference type="EMBL" id="SMFQ01000002">
    <property type="protein sequence ID" value="TCJ88675.1"/>
    <property type="molecule type" value="Genomic_DNA"/>
</dbReference>
<evidence type="ECO:0000313" key="3">
    <source>
        <dbReference type="Proteomes" id="UP000294887"/>
    </source>
</evidence>
<dbReference type="Proteomes" id="UP000294887">
    <property type="component" value="Unassembled WGS sequence"/>
</dbReference>
<feature type="signal peptide" evidence="1">
    <location>
        <begin position="1"/>
        <end position="27"/>
    </location>
</feature>
<name>A0A4V2P984_9GAMM</name>
<comment type="caution">
    <text evidence="2">The sequence shown here is derived from an EMBL/GenBank/DDBJ whole genome shotgun (WGS) entry which is preliminary data.</text>
</comment>
<evidence type="ECO:0008006" key="4">
    <source>
        <dbReference type="Google" id="ProtNLM"/>
    </source>
</evidence>
<keyword evidence="1" id="KW-0732">Signal</keyword>
<reference evidence="2 3" key="1">
    <citation type="submission" date="2019-03" db="EMBL/GenBank/DDBJ databases">
        <title>Genomic Encyclopedia of Type Strains, Phase IV (KMG-IV): sequencing the most valuable type-strain genomes for metagenomic binning, comparative biology and taxonomic classification.</title>
        <authorList>
            <person name="Goeker M."/>
        </authorList>
    </citation>
    <scope>NUCLEOTIDE SEQUENCE [LARGE SCALE GENOMIC DNA]</scope>
    <source>
        <strain evidence="2 3">DSM 24830</strain>
    </source>
</reference>
<keyword evidence="3" id="KW-1185">Reference proteome</keyword>
<protein>
    <recommendedName>
        <fullName evidence="4">Lipoprotein</fullName>
    </recommendedName>
</protein>
<organism evidence="2 3">
    <name type="scientific">Cocleimonas flava</name>
    <dbReference type="NCBI Taxonomy" id="634765"/>
    <lineage>
        <taxon>Bacteria</taxon>
        <taxon>Pseudomonadati</taxon>
        <taxon>Pseudomonadota</taxon>
        <taxon>Gammaproteobacteria</taxon>
        <taxon>Thiotrichales</taxon>
        <taxon>Thiotrichaceae</taxon>
        <taxon>Cocleimonas</taxon>
    </lineage>
</organism>
<dbReference type="AlphaFoldDB" id="A0A4V2P984"/>
<feature type="chain" id="PRO_5020225632" description="Lipoprotein" evidence="1">
    <location>
        <begin position="28"/>
        <end position="96"/>
    </location>
</feature>